<evidence type="ECO:0000256" key="1">
    <source>
        <dbReference type="SAM" id="MobiDB-lite"/>
    </source>
</evidence>
<organism evidence="2 3">
    <name type="scientific">Plantimonas leprariae</name>
    <dbReference type="NCBI Taxonomy" id="2615207"/>
    <lineage>
        <taxon>Bacteria</taxon>
        <taxon>Pseudomonadati</taxon>
        <taxon>Pseudomonadota</taxon>
        <taxon>Alphaproteobacteria</taxon>
        <taxon>Hyphomicrobiales</taxon>
        <taxon>Aurantimonadaceae</taxon>
        <taxon>Plantimonas</taxon>
    </lineage>
</organism>
<gene>
    <name evidence="2" type="ORF">F6X38_16865</name>
</gene>
<dbReference type="EMBL" id="VZDO01000014">
    <property type="protein sequence ID" value="KAB0678096.1"/>
    <property type="molecule type" value="Genomic_DNA"/>
</dbReference>
<evidence type="ECO:0000313" key="2">
    <source>
        <dbReference type="EMBL" id="KAB0678096.1"/>
    </source>
</evidence>
<comment type="caution">
    <text evidence="2">The sequence shown here is derived from an EMBL/GenBank/DDBJ whole genome shotgun (WGS) entry which is preliminary data.</text>
</comment>
<reference evidence="2 3" key="1">
    <citation type="submission" date="2019-09" db="EMBL/GenBank/DDBJ databases">
        <title>YIM 132180 draft genome.</title>
        <authorList>
            <person name="Zhang K."/>
        </authorList>
    </citation>
    <scope>NUCLEOTIDE SEQUENCE [LARGE SCALE GENOMIC DNA]</scope>
    <source>
        <strain evidence="2 3">YIM 132180</strain>
    </source>
</reference>
<evidence type="ECO:0000313" key="3">
    <source>
        <dbReference type="Proteomes" id="UP000432089"/>
    </source>
</evidence>
<accession>A0A7V7PMG9</accession>
<dbReference type="AlphaFoldDB" id="A0A7V7PMG9"/>
<sequence length="90" mass="10108">MAVPEQLQRLMIAAAQHQHGGHRNLDRRARPHLPSDTMLGVQAPDRVDGQADTPSGLFWRDGFILRHQERWAPVHSASPGFAETPIRSVR</sequence>
<protein>
    <submittedName>
        <fullName evidence="2">Uncharacterized protein</fullName>
    </submittedName>
</protein>
<feature type="region of interest" description="Disordered" evidence="1">
    <location>
        <begin position="16"/>
        <end position="52"/>
    </location>
</feature>
<keyword evidence="3" id="KW-1185">Reference proteome</keyword>
<name>A0A7V7PMG9_9HYPH</name>
<proteinExistence type="predicted"/>
<dbReference type="Proteomes" id="UP000432089">
    <property type="component" value="Unassembled WGS sequence"/>
</dbReference>